<dbReference type="SUPFAM" id="SSF160527">
    <property type="entry name" value="V-type ATPase subunit E-like"/>
    <property type="match status" value="1"/>
</dbReference>
<sequence>MTIEEKLKYLQDASMEDARAMGNEIINEHQEALDQILKEHKETAIRQAELTLKTETANARQSLNKAMARAQIELKREQGKCQTDLKNRLFKRVLVLVKEYMKTDDYKKILEKRIQKSLDFADGEEILIYINPSDAHLKDDLEAKTGASLTVSREDFIGGTRAVMQKRRILIDYSFKSALSEEYDNFLFLGGDNYV</sequence>
<organism evidence="2">
    <name type="scientific">[Clostridium] nexile</name>
    <dbReference type="NCBI Taxonomy" id="29361"/>
    <lineage>
        <taxon>Bacteria</taxon>
        <taxon>Bacillati</taxon>
        <taxon>Bacillota</taxon>
        <taxon>Clostridia</taxon>
        <taxon>Lachnospirales</taxon>
        <taxon>Lachnospiraceae</taxon>
        <taxon>Tyzzerella</taxon>
    </lineage>
</organism>
<evidence type="ECO:0000313" key="2">
    <source>
        <dbReference type="EMBL" id="VYS78711.1"/>
    </source>
</evidence>
<accession>A0A6N2RF68</accession>
<keyword evidence="1" id="KW-0175">Coiled coil</keyword>
<protein>
    <submittedName>
        <fullName evidence="2">V-type ATP synthase subunit E</fullName>
    </submittedName>
</protein>
<dbReference type="EMBL" id="CACRTG010000001">
    <property type="protein sequence ID" value="VYS78711.1"/>
    <property type="molecule type" value="Genomic_DNA"/>
</dbReference>
<feature type="coiled-coil region" evidence="1">
    <location>
        <begin position="26"/>
        <end position="80"/>
    </location>
</feature>
<dbReference type="InterPro" id="IPR038495">
    <property type="entry name" value="ATPase_E_C"/>
</dbReference>
<gene>
    <name evidence="2" type="ORF">CNLFYP112_00105</name>
</gene>
<dbReference type="AlphaFoldDB" id="A0A6N2RF68"/>
<evidence type="ECO:0000256" key="1">
    <source>
        <dbReference type="SAM" id="Coils"/>
    </source>
</evidence>
<reference evidence="2" key="1">
    <citation type="submission" date="2019-11" db="EMBL/GenBank/DDBJ databases">
        <authorList>
            <person name="Feng L."/>
        </authorList>
    </citation>
    <scope>NUCLEOTIDE SEQUENCE</scope>
    <source>
        <strain evidence="2">CnexileLFYP112</strain>
    </source>
</reference>
<proteinExistence type="predicted"/>
<dbReference type="Gene3D" id="3.30.2320.30">
    <property type="entry name" value="ATP synthase, E subunit, C-terminal"/>
    <property type="match status" value="1"/>
</dbReference>
<name>A0A6N2RF68_9FIRM</name>